<keyword evidence="1" id="KW-1133">Transmembrane helix</keyword>
<proteinExistence type="predicted"/>
<evidence type="ECO:0000313" key="2">
    <source>
        <dbReference type="EMBL" id="PSL13245.1"/>
    </source>
</evidence>
<dbReference type="EMBL" id="PYGI01000013">
    <property type="protein sequence ID" value="PSL13245.1"/>
    <property type="molecule type" value="Genomic_DNA"/>
</dbReference>
<gene>
    <name evidence="2" type="ORF">CLV44_11383</name>
</gene>
<accession>A0A2P8EUZ1</accession>
<dbReference type="PANTHER" id="PTHR34351:SF1">
    <property type="entry name" value="SLR1927 PROTEIN"/>
    <property type="match status" value="1"/>
</dbReference>
<name>A0A2P8EUZ1_9GAMM</name>
<evidence type="ECO:0000256" key="1">
    <source>
        <dbReference type="SAM" id="Phobius"/>
    </source>
</evidence>
<feature type="transmembrane region" description="Helical" evidence="1">
    <location>
        <begin position="63"/>
        <end position="83"/>
    </location>
</feature>
<comment type="caution">
    <text evidence="2">The sequence shown here is derived from an EMBL/GenBank/DDBJ whole genome shotgun (WGS) entry which is preliminary data.</text>
</comment>
<protein>
    <submittedName>
        <fullName evidence="2">Uncharacterized protein (DUF58 family)</fullName>
    </submittedName>
</protein>
<dbReference type="PANTHER" id="PTHR34351">
    <property type="entry name" value="SLR1927 PROTEIN-RELATED"/>
    <property type="match status" value="1"/>
</dbReference>
<keyword evidence="1" id="KW-0472">Membrane</keyword>
<dbReference type="AlphaFoldDB" id="A0A2P8EUZ1"/>
<keyword evidence="3" id="KW-1185">Reference proteome</keyword>
<sequence>MVSEWRHALRARMRRWVLSRQRPARSHRLTQNRIFILPTRAGSAFLLVLLLMLVMAINYENNLIYALTFLLLGIFMVAIFHTYSNLAGIEVRVLDAAPCFATESAGFELELCRHSTRRFEQLTFTLERQGEPCVVDLLQPRQALRLYCPAPRRGWLNPGGVKVETTYPLGLFRAWAWLNLDMKTLVYPLPLEAPLPASLQPAAGHGRDAITQRNGDDDFAGLERFQPGMSPRQVDWKSYARGRGLHAKHFAGHQDPDLWLDLDALGSEALEKRLSRLTAWVLELSARDVRFGLRLGQFVLTPARGEGHRVRALSALALYGLEDAS</sequence>
<feature type="transmembrane region" description="Helical" evidence="1">
    <location>
        <begin position="34"/>
        <end position="57"/>
    </location>
</feature>
<dbReference type="Proteomes" id="UP000242133">
    <property type="component" value="Unassembled WGS sequence"/>
</dbReference>
<reference evidence="2 3" key="1">
    <citation type="submission" date="2018-03" db="EMBL/GenBank/DDBJ databases">
        <title>Genomic Encyclopedia of Archaeal and Bacterial Type Strains, Phase II (KMG-II): from individual species to whole genera.</title>
        <authorList>
            <person name="Goeker M."/>
        </authorList>
    </citation>
    <scope>NUCLEOTIDE SEQUENCE [LARGE SCALE GENOMIC DNA]</scope>
    <source>
        <strain evidence="2 3">DSM 17586</strain>
    </source>
</reference>
<organism evidence="2 3">
    <name type="scientific">Marinobacterium halophilum</name>
    <dbReference type="NCBI Taxonomy" id="267374"/>
    <lineage>
        <taxon>Bacteria</taxon>
        <taxon>Pseudomonadati</taxon>
        <taxon>Pseudomonadota</taxon>
        <taxon>Gammaproteobacteria</taxon>
        <taxon>Oceanospirillales</taxon>
        <taxon>Oceanospirillaceae</taxon>
        <taxon>Marinobacterium</taxon>
    </lineage>
</organism>
<evidence type="ECO:0000313" key="3">
    <source>
        <dbReference type="Proteomes" id="UP000242133"/>
    </source>
</evidence>
<keyword evidence="1" id="KW-0812">Transmembrane</keyword>